<accession>A0AAD2CKC9</accession>
<keyword evidence="1" id="KW-0175">Coiled coil</keyword>
<reference evidence="2" key="1">
    <citation type="submission" date="2023-08" db="EMBL/GenBank/DDBJ databases">
        <authorList>
            <person name="Audoor S."/>
            <person name="Bilcke G."/>
        </authorList>
    </citation>
    <scope>NUCLEOTIDE SEQUENCE</scope>
</reference>
<evidence type="ECO:0000313" key="3">
    <source>
        <dbReference type="Proteomes" id="UP001295423"/>
    </source>
</evidence>
<organism evidence="2 3">
    <name type="scientific">Cylindrotheca closterium</name>
    <dbReference type="NCBI Taxonomy" id="2856"/>
    <lineage>
        <taxon>Eukaryota</taxon>
        <taxon>Sar</taxon>
        <taxon>Stramenopiles</taxon>
        <taxon>Ochrophyta</taxon>
        <taxon>Bacillariophyta</taxon>
        <taxon>Bacillariophyceae</taxon>
        <taxon>Bacillariophycidae</taxon>
        <taxon>Bacillariales</taxon>
        <taxon>Bacillariaceae</taxon>
        <taxon>Cylindrotheca</taxon>
    </lineage>
</organism>
<feature type="coiled-coil region" evidence="1">
    <location>
        <begin position="141"/>
        <end position="171"/>
    </location>
</feature>
<protein>
    <recommendedName>
        <fullName evidence="4">Protein MIS12 homolog</fullName>
    </recommendedName>
</protein>
<name>A0AAD2CKC9_9STRA</name>
<gene>
    <name evidence="2" type="ORF">CYCCA115_LOCUS5445</name>
</gene>
<evidence type="ECO:0008006" key="4">
    <source>
        <dbReference type="Google" id="ProtNLM"/>
    </source>
</evidence>
<dbReference type="AlphaFoldDB" id="A0AAD2CKC9"/>
<dbReference type="EMBL" id="CAKOGP040000580">
    <property type="protein sequence ID" value="CAJ1936955.1"/>
    <property type="molecule type" value="Genomic_DNA"/>
</dbReference>
<proteinExistence type="predicted"/>
<evidence type="ECO:0000256" key="1">
    <source>
        <dbReference type="SAM" id="Coils"/>
    </source>
</evidence>
<keyword evidence="3" id="KW-1185">Reference proteome</keyword>
<dbReference type="Proteomes" id="UP001295423">
    <property type="component" value="Unassembled WGS sequence"/>
</dbReference>
<comment type="caution">
    <text evidence="2">The sequence shown here is derived from an EMBL/GenBank/DDBJ whole genome shotgun (WGS) entry which is preliminary data.</text>
</comment>
<evidence type="ECO:0000313" key="2">
    <source>
        <dbReference type="EMBL" id="CAJ1936955.1"/>
    </source>
</evidence>
<sequence length="284" mass="31994">MAIEKTESTLSATGCFKSEVSVDERLFGSLNSEIADALADYVRKAIIEGVESLPLVTDQEKIFALKQKIEGACMRNIDIMESYGSRNIFTLRNYTRRRQLHVLHASNPSLREVDMTEGNTQVILDQSALIILPTSAEMPSLEQMNQLERELVQLKERLNATRLLRNELASKYHGLESAIAVSNVAVTALLEISTENVAFPVNQVVSKGKDLRELTNECKEMIHQLGTTKKARNNDVENDEIPASMKEQTKRKRLSMEDEYKLDRKVLQSNTVSSLDALRSILRP</sequence>